<dbReference type="PANTHER" id="PTHR31694">
    <property type="entry name" value="DESICCATION-LIKE PROTEIN"/>
    <property type="match status" value="1"/>
</dbReference>
<dbReference type="PANTHER" id="PTHR31694:SF26">
    <property type="entry name" value="OS05G0151100 PROTEIN"/>
    <property type="match status" value="1"/>
</dbReference>
<dbReference type="SUPFAM" id="SSF47240">
    <property type="entry name" value="Ferritin-like"/>
    <property type="match status" value="1"/>
</dbReference>
<feature type="non-terminal residue" evidence="1">
    <location>
        <position position="1"/>
    </location>
</feature>
<gene>
    <name evidence="1" type="ORF">BDY17DRAFT_228848</name>
</gene>
<dbReference type="Proteomes" id="UP000799767">
    <property type="component" value="Unassembled WGS sequence"/>
</dbReference>
<feature type="non-terminal residue" evidence="1">
    <location>
        <position position="278"/>
    </location>
</feature>
<dbReference type="AlphaFoldDB" id="A0A6A6PJP8"/>
<dbReference type="RefSeq" id="XP_033586586.1">
    <property type="nucleotide sequence ID" value="XM_033730181.1"/>
</dbReference>
<keyword evidence="2" id="KW-1185">Reference proteome</keyword>
<dbReference type="OrthoDB" id="1001765at2759"/>
<sequence length="278" mass="29012">ATSTATAGAGGNLDLTVLQFALTLEHLEDVFYQGALQNFTLQDFNNAGYSQDYYHNLKYIAYDEQTHVQVLETLIKAAGGTPNAPCTYDFPYTNVKSFITLSGILENVGTSAYLGAAPLITGADYLTDAGAILAVEALHTSYQRAAIGEVPNANPFQTPLDPTSAYTLASMFIVSCPKGNTKLPGGWPNPGNNNAAAPVQQGATITLTSAAKIPAGSYVTFISGLTVTSVKGNVNGKSISVKIPTGLSGQSYAFVTNQDVEGTFNDKAVIAGPAVVEV</sequence>
<dbReference type="InterPro" id="IPR009078">
    <property type="entry name" value="Ferritin-like_SF"/>
</dbReference>
<protein>
    <submittedName>
        <fullName evidence="1">Ferritin-like domain-containing protein</fullName>
    </submittedName>
</protein>
<dbReference type="Pfam" id="PF13668">
    <property type="entry name" value="Ferritin_2"/>
    <property type="match status" value="1"/>
</dbReference>
<dbReference type="EMBL" id="MU001640">
    <property type="protein sequence ID" value="KAF2480016.1"/>
    <property type="molecule type" value="Genomic_DNA"/>
</dbReference>
<dbReference type="InterPro" id="IPR052965">
    <property type="entry name" value="Pigment-catalase-like"/>
</dbReference>
<evidence type="ECO:0000313" key="2">
    <source>
        <dbReference type="Proteomes" id="UP000799767"/>
    </source>
</evidence>
<name>A0A6A6PJP8_9PEZI</name>
<proteinExistence type="predicted"/>
<reference evidence="1" key="1">
    <citation type="journal article" date="2020" name="Stud. Mycol.">
        <title>101 Dothideomycetes genomes: a test case for predicting lifestyles and emergence of pathogens.</title>
        <authorList>
            <person name="Haridas S."/>
            <person name="Albert R."/>
            <person name="Binder M."/>
            <person name="Bloem J."/>
            <person name="Labutti K."/>
            <person name="Salamov A."/>
            <person name="Andreopoulos B."/>
            <person name="Baker S."/>
            <person name="Barry K."/>
            <person name="Bills G."/>
            <person name="Bluhm B."/>
            <person name="Cannon C."/>
            <person name="Castanera R."/>
            <person name="Culley D."/>
            <person name="Daum C."/>
            <person name="Ezra D."/>
            <person name="Gonzalez J."/>
            <person name="Henrissat B."/>
            <person name="Kuo A."/>
            <person name="Liang C."/>
            <person name="Lipzen A."/>
            <person name="Lutzoni F."/>
            <person name="Magnuson J."/>
            <person name="Mondo S."/>
            <person name="Nolan M."/>
            <person name="Ohm R."/>
            <person name="Pangilinan J."/>
            <person name="Park H.-J."/>
            <person name="Ramirez L."/>
            <person name="Alfaro M."/>
            <person name="Sun H."/>
            <person name="Tritt A."/>
            <person name="Yoshinaga Y."/>
            <person name="Zwiers L.-H."/>
            <person name="Turgeon B."/>
            <person name="Goodwin S."/>
            <person name="Spatafora J."/>
            <person name="Crous P."/>
            <person name="Grigoriev I."/>
        </authorList>
    </citation>
    <scope>NUCLEOTIDE SEQUENCE</scope>
    <source>
        <strain evidence="1">CBS 113389</strain>
    </source>
</reference>
<accession>A0A6A6PJP8</accession>
<dbReference type="GeneID" id="54471183"/>
<organism evidence="1 2">
    <name type="scientific">Neohortaea acidophila</name>
    <dbReference type="NCBI Taxonomy" id="245834"/>
    <lineage>
        <taxon>Eukaryota</taxon>
        <taxon>Fungi</taxon>
        <taxon>Dikarya</taxon>
        <taxon>Ascomycota</taxon>
        <taxon>Pezizomycotina</taxon>
        <taxon>Dothideomycetes</taxon>
        <taxon>Dothideomycetidae</taxon>
        <taxon>Mycosphaerellales</taxon>
        <taxon>Teratosphaeriaceae</taxon>
        <taxon>Neohortaea</taxon>
    </lineage>
</organism>
<evidence type="ECO:0000313" key="1">
    <source>
        <dbReference type="EMBL" id="KAF2480016.1"/>
    </source>
</evidence>